<evidence type="ECO:0000259" key="6">
    <source>
        <dbReference type="PROSITE" id="PS50932"/>
    </source>
</evidence>
<dbReference type="AlphaFoldDB" id="A0A4R5VQV5"/>
<keyword evidence="10" id="KW-1185">Reference proteome</keyword>
<accession>A0A4R5VQV5</accession>
<keyword evidence="2" id="KW-0678">Repressor</keyword>
<dbReference type="Gene3D" id="1.10.260.40">
    <property type="entry name" value="lambda repressor-like DNA-binding domains"/>
    <property type="match status" value="1"/>
</dbReference>
<dbReference type="SUPFAM" id="SSF47413">
    <property type="entry name" value="lambda repressor-like DNA-binding domains"/>
    <property type="match status" value="1"/>
</dbReference>
<dbReference type="PANTHER" id="PTHR30146:SF95">
    <property type="entry name" value="RIBOSE OPERON REPRESSOR"/>
    <property type="match status" value="1"/>
</dbReference>
<keyword evidence="5" id="KW-0804">Transcription</keyword>
<dbReference type="InterPro" id="IPR001761">
    <property type="entry name" value="Peripla_BP/Lac1_sug-bd_dom"/>
</dbReference>
<dbReference type="SMART" id="SM00354">
    <property type="entry name" value="HTH_LACI"/>
    <property type="match status" value="1"/>
</dbReference>
<evidence type="ECO:0000256" key="3">
    <source>
        <dbReference type="ARBA" id="ARBA00023015"/>
    </source>
</evidence>
<dbReference type="InterPro" id="IPR028082">
    <property type="entry name" value="Peripla_BP_I"/>
</dbReference>
<evidence type="ECO:0000313" key="7">
    <source>
        <dbReference type="EMBL" id="MDQ6598690.1"/>
    </source>
</evidence>
<reference evidence="8 9" key="1">
    <citation type="submission" date="2019-03" db="EMBL/GenBank/DDBJ databases">
        <title>Bacillus niacini sp. nov. a Nicotinate-Metabolizing Mesophile Isolated from Soil.</title>
        <authorList>
            <person name="Zhang G."/>
        </authorList>
    </citation>
    <scope>NUCLEOTIDE SEQUENCE [LARGE SCALE GENOMIC DNA]</scope>
    <source>
        <strain evidence="8 9">WN066</strain>
    </source>
</reference>
<dbReference type="GO" id="GO:0003700">
    <property type="term" value="F:DNA-binding transcription factor activity"/>
    <property type="evidence" value="ECO:0007669"/>
    <property type="project" value="TreeGrafter"/>
</dbReference>
<dbReference type="Proteomes" id="UP001178888">
    <property type="component" value="Unassembled WGS sequence"/>
</dbReference>
<feature type="domain" description="HTH lacI-type" evidence="6">
    <location>
        <begin position="2"/>
        <end position="56"/>
    </location>
</feature>
<dbReference type="InterPro" id="IPR010982">
    <property type="entry name" value="Lambda_DNA-bd_dom_sf"/>
</dbReference>
<comment type="caution">
    <text evidence="8">The sequence shown here is derived from an EMBL/GenBank/DDBJ whole genome shotgun (WGS) entry which is preliminary data.</text>
</comment>
<dbReference type="PROSITE" id="PS50932">
    <property type="entry name" value="HTH_LACI_2"/>
    <property type="match status" value="1"/>
</dbReference>
<dbReference type="Gene3D" id="3.40.50.2300">
    <property type="match status" value="2"/>
</dbReference>
<evidence type="ECO:0000256" key="5">
    <source>
        <dbReference type="ARBA" id="ARBA00023163"/>
    </source>
</evidence>
<name>A0A4R5VQV5_9BACI</name>
<evidence type="ECO:0000313" key="10">
    <source>
        <dbReference type="Proteomes" id="UP001178888"/>
    </source>
</evidence>
<dbReference type="EMBL" id="SMYO01000006">
    <property type="protein sequence ID" value="TDK60766.1"/>
    <property type="molecule type" value="Genomic_DNA"/>
</dbReference>
<dbReference type="Pfam" id="PF00356">
    <property type="entry name" value="LacI"/>
    <property type="match status" value="1"/>
</dbReference>
<organism evidence="8 9">
    <name type="scientific">Bacillus salipaludis</name>
    <dbReference type="NCBI Taxonomy" id="2547811"/>
    <lineage>
        <taxon>Bacteria</taxon>
        <taxon>Bacillati</taxon>
        <taxon>Bacillota</taxon>
        <taxon>Bacilli</taxon>
        <taxon>Bacillales</taxon>
        <taxon>Bacillaceae</taxon>
        <taxon>Bacillus</taxon>
    </lineage>
</organism>
<dbReference type="PRINTS" id="PR00036">
    <property type="entry name" value="HTHLACI"/>
</dbReference>
<evidence type="ECO:0000256" key="4">
    <source>
        <dbReference type="ARBA" id="ARBA00023125"/>
    </source>
</evidence>
<gene>
    <name evidence="8" type="ORF">E2K98_13640</name>
    <name evidence="7" type="ORF">RCG21_20385</name>
</gene>
<proteinExistence type="predicted"/>
<keyword evidence="4 7" id="KW-0238">DNA-binding</keyword>
<protein>
    <recommendedName>
        <fullName evidence="1">Catabolite control protein A</fullName>
    </recommendedName>
</protein>
<evidence type="ECO:0000256" key="2">
    <source>
        <dbReference type="ARBA" id="ARBA00022491"/>
    </source>
</evidence>
<keyword evidence="3" id="KW-0805">Transcription regulation</keyword>
<dbReference type="RefSeq" id="WP_133334937.1">
    <property type="nucleotide sequence ID" value="NZ_JAVGVR010000001.1"/>
</dbReference>
<reference evidence="7" key="2">
    <citation type="submission" date="2023-08" db="EMBL/GenBank/DDBJ databases">
        <title>Nitrogen cycling bacteria in agricultural field soils.</title>
        <authorList>
            <person name="Jang J."/>
        </authorList>
    </citation>
    <scope>NUCLEOTIDE SEQUENCE</scope>
    <source>
        <strain evidence="7">PS3-36</strain>
    </source>
</reference>
<dbReference type="PROSITE" id="PS00356">
    <property type="entry name" value="HTH_LACI_1"/>
    <property type="match status" value="1"/>
</dbReference>
<dbReference type="EMBL" id="JAVGVR010000001">
    <property type="protein sequence ID" value="MDQ6598690.1"/>
    <property type="molecule type" value="Genomic_DNA"/>
</dbReference>
<dbReference type="Proteomes" id="UP000295132">
    <property type="component" value="Unassembled WGS sequence"/>
</dbReference>
<dbReference type="GO" id="GO:0000976">
    <property type="term" value="F:transcription cis-regulatory region binding"/>
    <property type="evidence" value="ECO:0007669"/>
    <property type="project" value="TreeGrafter"/>
</dbReference>
<dbReference type="InterPro" id="IPR000843">
    <property type="entry name" value="HTH_LacI"/>
</dbReference>
<evidence type="ECO:0000256" key="1">
    <source>
        <dbReference type="ARBA" id="ARBA00019435"/>
    </source>
</evidence>
<dbReference type="SUPFAM" id="SSF53822">
    <property type="entry name" value="Periplasmic binding protein-like I"/>
    <property type="match status" value="1"/>
</dbReference>
<evidence type="ECO:0000313" key="8">
    <source>
        <dbReference type="EMBL" id="TDK60766.1"/>
    </source>
</evidence>
<sequence>MATIRDVAKKAGVSVATVSRALNDKGYIHEDTRKLVEKAIQELNYKPNEVARSLYKKKSRLIGLLLPDIRNPFFPELARGVEDEMQEHGLRLIIGNADEKPKKEIDYIDTFKQNNVIGIISATNQTETSHYENLDFPVVFLDRTANEHPSVYADGLAGGKIAAQEMIKRGSKRITLLRGPIELRTAQDRFKGAINEICNYNVNFNVMTTASFTFDDAEKIAKELFEKFPETDGVIASNDLGAAAILHEALRRGISVPDELQIIGYDDIPLSSLLYPALSTIRQPAYDMGREAAKLLIQIIDDEKLEHKNIQLPVTFIERQTTRKVEENG</sequence>
<dbReference type="Pfam" id="PF00532">
    <property type="entry name" value="Peripla_BP_1"/>
    <property type="match status" value="1"/>
</dbReference>
<dbReference type="FunFam" id="1.10.260.40:FF:000002">
    <property type="entry name" value="HTH-type transcriptional repressor PurR"/>
    <property type="match status" value="1"/>
</dbReference>
<evidence type="ECO:0000313" key="9">
    <source>
        <dbReference type="Proteomes" id="UP000295132"/>
    </source>
</evidence>
<dbReference type="CDD" id="cd06291">
    <property type="entry name" value="PBP1_Qymf-like"/>
    <property type="match status" value="1"/>
</dbReference>
<dbReference type="PANTHER" id="PTHR30146">
    <property type="entry name" value="LACI-RELATED TRANSCRIPTIONAL REPRESSOR"/>
    <property type="match status" value="1"/>
</dbReference>
<dbReference type="CDD" id="cd01392">
    <property type="entry name" value="HTH_LacI"/>
    <property type="match status" value="1"/>
</dbReference>